<keyword evidence="2" id="KW-1185">Reference proteome</keyword>
<evidence type="ECO:0000313" key="2">
    <source>
        <dbReference type="Proteomes" id="UP000791440"/>
    </source>
</evidence>
<proteinExistence type="predicted"/>
<sequence length="143" mass="15363">MTVASVVAAPGGGIEQRAVISCEFFFRKTRLHAQYVFISFPSGAGHIDRSRRALSGQSSAASVTVRRECACAVPSCLSIVHGAALPYIPEAVPRLVFVDRRRDGRVSASAAPGVVLRSGDGAWRARDRPSFRQNRLAVRGGRL</sequence>
<accession>A0A921ZQ20</accession>
<reference evidence="1" key="2">
    <citation type="submission" date="2020-12" db="EMBL/GenBank/DDBJ databases">
        <authorList>
            <person name="Kanost M."/>
        </authorList>
    </citation>
    <scope>NUCLEOTIDE SEQUENCE</scope>
</reference>
<comment type="caution">
    <text evidence="1">The sequence shown here is derived from an EMBL/GenBank/DDBJ whole genome shotgun (WGS) entry which is preliminary data.</text>
</comment>
<name>A0A921ZQ20_MANSE</name>
<protein>
    <submittedName>
        <fullName evidence="1">Uncharacterized protein</fullName>
    </submittedName>
</protein>
<reference evidence="1" key="1">
    <citation type="journal article" date="2016" name="Insect Biochem. Mol. Biol.">
        <title>Multifaceted biological insights from a draft genome sequence of the tobacco hornworm moth, Manduca sexta.</title>
        <authorList>
            <person name="Kanost M.R."/>
            <person name="Arrese E.L."/>
            <person name="Cao X."/>
            <person name="Chen Y.R."/>
            <person name="Chellapilla S."/>
            <person name="Goldsmith M.R."/>
            <person name="Grosse-Wilde E."/>
            <person name="Heckel D.G."/>
            <person name="Herndon N."/>
            <person name="Jiang H."/>
            <person name="Papanicolaou A."/>
            <person name="Qu J."/>
            <person name="Soulages J.L."/>
            <person name="Vogel H."/>
            <person name="Walters J."/>
            <person name="Waterhouse R.M."/>
            <person name="Ahn S.J."/>
            <person name="Almeida F.C."/>
            <person name="An C."/>
            <person name="Aqrawi P."/>
            <person name="Bretschneider A."/>
            <person name="Bryant W.B."/>
            <person name="Bucks S."/>
            <person name="Chao H."/>
            <person name="Chevignon G."/>
            <person name="Christen J.M."/>
            <person name="Clarke D.F."/>
            <person name="Dittmer N.T."/>
            <person name="Ferguson L.C.F."/>
            <person name="Garavelou S."/>
            <person name="Gordon K.H.J."/>
            <person name="Gunaratna R.T."/>
            <person name="Han Y."/>
            <person name="Hauser F."/>
            <person name="He Y."/>
            <person name="Heidel-Fischer H."/>
            <person name="Hirsh A."/>
            <person name="Hu Y."/>
            <person name="Jiang H."/>
            <person name="Kalra D."/>
            <person name="Klinner C."/>
            <person name="Konig C."/>
            <person name="Kovar C."/>
            <person name="Kroll A.R."/>
            <person name="Kuwar S.S."/>
            <person name="Lee S.L."/>
            <person name="Lehman R."/>
            <person name="Li K."/>
            <person name="Li Z."/>
            <person name="Liang H."/>
            <person name="Lovelace S."/>
            <person name="Lu Z."/>
            <person name="Mansfield J.H."/>
            <person name="McCulloch K.J."/>
            <person name="Mathew T."/>
            <person name="Morton B."/>
            <person name="Muzny D.M."/>
            <person name="Neunemann D."/>
            <person name="Ongeri F."/>
            <person name="Pauchet Y."/>
            <person name="Pu L.L."/>
            <person name="Pyrousis I."/>
            <person name="Rao X.J."/>
            <person name="Redding A."/>
            <person name="Roesel C."/>
            <person name="Sanchez-Gracia A."/>
            <person name="Schaack S."/>
            <person name="Shukla A."/>
            <person name="Tetreau G."/>
            <person name="Wang Y."/>
            <person name="Xiong G.H."/>
            <person name="Traut W."/>
            <person name="Walsh T.K."/>
            <person name="Worley K.C."/>
            <person name="Wu D."/>
            <person name="Wu W."/>
            <person name="Wu Y.Q."/>
            <person name="Zhang X."/>
            <person name="Zou Z."/>
            <person name="Zucker H."/>
            <person name="Briscoe A.D."/>
            <person name="Burmester T."/>
            <person name="Clem R.J."/>
            <person name="Feyereisen R."/>
            <person name="Grimmelikhuijzen C.J.P."/>
            <person name="Hamodrakas S.J."/>
            <person name="Hansson B.S."/>
            <person name="Huguet E."/>
            <person name="Jermiin L.S."/>
            <person name="Lan Q."/>
            <person name="Lehman H.K."/>
            <person name="Lorenzen M."/>
            <person name="Merzendorfer H."/>
            <person name="Michalopoulos I."/>
            <person name="Morton D.B."/>
            <person name="Muthukrishnan S."/>
            <person name="Oakeshott J.G."/>
            <person name="Palmer W."/>
            <person name="Park Y."/>
            <person name="Passarelli A.L."/>
            <person name="Rozas J."/>
            <person name="Schwartz L.M."/>
            <person name="Smith W."/>
            <person name="Southgate A."/>
            <person name="Vilcinskas A."/>
            <person name="Vogt R."/>
            <person name="Wang P."/>
            <person name="Werren J."/>
            <person name="Yu X.Q."/>
            <person name="Zhou J.J."/>
            <person name="Brown S.J."/>
            <person name="Scherer S.E."/>
            <person name="Richards S."/>
            <person name="Blissard G.W."/>
        </authorList>
    </citation>
    <scope>NUCLEOTIDE SEQUENCE</scope>
</reference>
<dbReference type="EMBL" id="JH668806">
    <property type="protein sequence ID" value="KAG6462042.1"/>
    <property type="molecule type" value="Genomic_DNA"/>
</dbReference>
<gene>
    <name evidence="1" type="ORF">O3G_MSEX013023</name>
</gene>
<dbReference type="AlphaFoldDB" id="A0A921ZQ20"/>
<organism evidence="1 2">
    <name type="scientific">Manduca sexta</name>
    <name type="common">Tobacco hawkmoth</name>
    <name type="synonym">Tobacco hornworm</name>
    <dbReference type="NCBI Taxonomy" id="7130"/>
    <lineage>
        <taxon>Eukaryota</taxon>
        <taxon>Metazoa</taxon>
        <taxon>Ecdysozoa</taxon>
        <taxon>Arthropoda</taxon>
        <taxon>Hexapoda</taxon>
        <taxon>Insecta</taxon>
        <taxon>Pterygota</taxon>
        <taxon>Neoptera</taxon>
        <taxon>Endopterygota</taxon>
        <taxon>Lepidoptera</taxon>
        <taxon>Glossata</taxon>
        <taxon>Ditrysia</taxon>
        <taxon>Bombycoidea</taxon>
        <taxon>Sphingidae</taxon>
        <taxon>Sphinginae</taxon>
        <taxon>Sphingini</taxon>
        <taxon>Manduca</taxon>
    </lineage>
</organism>
<evidence type="ECO:0000313" key="1">
    <source>
        <dbReference type="EMBL" id="KAG6462042.1"/>
    </source>
</evidence>
<dbReference type="Proteomes" id="UP000791440">
    <property type="component" value="Unassembled WGS sequence"/>
</dbReference>